<evidence type="ECO:0000313" key="18">
    <source>
        <dbReference type="Proteomes" id="UP000294847"/>
    </source>
</evidence>
<dbReference type="CDD" id="cd11377">
    <property type="entry name" value="Pro-peptidase_S53"/>
    <property type="match status" value="1"/>
</dbReference>
<evidence type="ECO:0000256" key="5">
    <source>
        <dbReference type="ARBA" id="ARBA00022525"/>
    </source>
</evidence>
<feature type="active site" description="Charge relay system" evidence="15">
    <location>
        <position position="531"/>
    </location>
</feature>
<dbReference type="InterPro" id="IPR050819">
    <property type="entry name" value="Tripeptidyl-peptidase_I"/>
</dbReference>
<dbReference type="Pfam" id="PF09286">
    <property type="entry name" value="Pro-kuma_activ"/>
    <property type="match status" value="1"/>
</dbReference>
<dbReference type="GO" id="GO:0006508">
    <property type="term" value="P:proteolysis"/>
    <property type="evidence" value="ECO:0007669"/>
    <property type="project" value="UniProtKB-KW"/>
</dbReference>
<protein>
    <recommendedName>
        <fullName evidence="4">tripeptidyl-peptidase II</fullName>
        <ecNumber evidence="4">3.4.14.10</ecNumber>
    </recommendedName>
</protein>
<evidence type="ECO:0000256" key="1">
    <source>
        <dbReference type="ARBA" id="ARBA00001910"/>
    </source>
</evidence>
<reference evidence="17 18" key="1">
    <citation type="journal article" date="2019" name="Mol. Biol. Evol.">
        <title>Blast fungal genomes show frequent chromosomal changes, gene gains and losses, and effector gene turnover.</title>
        <authorList>
            <person name="Gomez Luciano L.B."/>
            <person name="Jason Tsai I."/>
            <person name="Chuma I."/>
            <person name="Tosa Y."/>
            <person name="Chen Y.H."/>
            <person name="Li J.Y."/>
            <person name="Li M.Y."/>
            <person name="Jade Lu M.Y."/>
            <person name="Nakayashiki H."/>
            <person name="Li W.H."/>
        </authorList>
    </citation>
    <scope>NUCLEOTIDE SEQUENCE [LARGE SCALE GENOMIC DNA]</scope>
    <source>
        <strain evidence="17">MZ5-1-6</strain>
    </source>
</reference>
<evidence type="ECO:0000259" key="16">
    <source>
        <dbReference type="PROSITE" id="PS51695"/>
    </source>
</evidence>
<name>A0A4P7N6F3_PYROR</name>
<evidence type="ECO:0000256" key="6">
    <source>
        <dbReference type="ARBA" id="ARBA00022670"/>
    </source>
</evidence>
<sequence>TFHSFKLSAKPRITKVKTKTSATRMLDRILLPLGLLASLATARVFDSLPHPPRGWSYSHAAESTEPLTLRIALRQQNAAALEQVVLQVSNPRHANYGQHLTRDELRSYTAPTPRAVRSVTSWLVDNGVDDYTVEHDWVTLRTTVGAADRLLGADFAWYAGPGETLQLRTLSYGVDDSVAPHVDLVQPTTRFGGPVGQASHIFKQDDFDEQQLKTLSVGFQVMADPPANGPGSIKAACNESGVTPLCLRTLYRVNYKPATTGNLVAFASFLEQYARYSDQQAFTQRVLGPGVPLQNFSVETVNGGANDQQSKLDSGEANLDLQYVMAMSHPIPILEYSTGGRGPLVPTLDQPNANNSSNEPYLEFLTYLLAQPDSAIPQTLSVSYGEEEQSVPRDYAIKVCNMFMQLGARGVSVMFSSGDSGPGNDCVRASDNATFFGSTFPAGCPYVTSVGSTVGFEPERAVSFSSGGFSIYHARPDYQNEVVPKYIESIKASGYEKFFDGNGRGIPDVAAQGARFVVIDKGRVSLISGTSASSPAFAGMVALVNAARKSKDMPALGFLNPMLYQNAAAMTDIVNGAGIGCRKQRTEFPNGARFNATAGWDPVTGLGTPLFDKLLAVGAPGVPNA</sequence>
<dbReference type="GO" id="GO:0004252">
    <property type="term" value="F:serine-type endopeptidase activity"/>
    <property type="evidence" value="ECO:0007669"/>
    <property type="project" value="UniProtKB-UniRule"/>
</dbReference>
<dbReference type="InterPro" id="IPR015366">
    <property type="entry name" value="S53_propep"/>
</dbReference>
<dbReference type="PANTHER" id="PTHR14218:SF15">
    <property type="entry name" value="TRIPEPTIDYL-PEPTIDASE 1"/>
    <property type="match status" value="1"/>
</dbReference>
<keyword evidence="10 15" id="KW-0720">Serine protease</keyword>
<dbReference type="CDD" id="cd04056">
    <property type="entry name" value="Peptidases_S53"/>
    <property type="match status" value="1"/>
</dbReference>
<comment type="catalytic activity">
    <reaction evidence="1">
        <text>Release of an N-terminal tripeptide from a polypeptide.</text>
        <dbReference type="EC" id="3.4.14.10"/>
    </reaction>
</comment>
<keyword evidence="12" id="KW-0843">Virulence</keyword>
<evidence type="ECO:0000256" key="2">
    <source>
        <dbReference type="ARBA" id="ARBA00002451"/>
    </source>
</evidence>
<keyword evidence="8" id="KW-0732">Signal</keyword>
<dbReference type="SUPFAM" id="SSF52743">
    <property type="entry name" value="Subtilisin-like"/>
    <property type="match status" value="1"/>
</dbReference>
<evidence type="ECO:0000256" key="8">
    <source>
        <dbReference type="ARBA" id="ARBA00022729"/>
    </source>
</evidence>
<evidence type="ECO:0000256" key="13">
    <source>
        <dbReference type="ARBA" id="ARBA00023145"/>
    </source>
</evidence>
<evidence type="ECO:0000256" key="15">
    <source>
        <dbReference type="PROSITE-ProRule" id="PRU01032"/>
    </source>
</evidence>
<evidence type="ECO:0000256" key="14">
    <source>
        <dbReference type="ARBA" id="ARBA00023180"/>
    </source>
</evidence>
<dbReference type="SUPFAM" id="SSF54897">
    <property type="entry name" value="Protease propeptides/inhibitors"/>
    <property type="match status" value="1"/>
</dbReference>
<keyword evidence="5" id="KW-0964">Secreted</keyword>
<proteinExistence type="predicted"/>
<dbReference type="GO" id="GO:0005576">
    <property type="term" value="C:extracellular region"/>
    <property type="evidence" value="ECO:0007669"/>
    <property type="project" value="UniProtKB-SubCell"/>
</dbReference>
<dbReference type="EMBL" id="CP034206">
    <property type="protein sequence ID" value="QBZ57953.1"/>
    <property type="molecule type" value="Genomic_DNA"/>
</dbReference>
<dbReference type="AlphaFoldDB" id="A0A4P7N6F3"/>
<dbReference type="EC" id="3.4.14.10" evidence="4"/>
<keyword evidence="14" id="KW-0325">Glycoprotein</keyword>
<dbReference type="Pfam" id="PF00082">
    <property type="entry name" value="Peptidase_S8"/>
    <property type="match status" value="1"/>
</dbReference>
<dbReference type="PANTHER" id="PTHR14218">
    <property type="entry name" value="PROTEASE S8 TRIPEPTIDYL PEPTIDASE I CLN2"/>
    <property type="match status" value="1"/>
</dbReference>
<dbReference type="GO" id="GO:0046872">
    <property type="term" value="F:metal ion binding"/>
    <property type="evidence" value="ECO:0007669"/>
    <property type="project" value="UniProtKB-UniRule"/>
</dbReference>
<keyword evidence="7 15" id="KW-0479">Metal-binding</keyword>
<dbReference type="PROSITE" id="PS00138">
    <property type="entry name" value="SUBTILASE_SER"/>
    <property type="match status" value="1"/>
</dbReference>
<evidence type="ECO:0000256" key="7">
    <source>
        <dbReference type="ARBA" id="ARBA00022723"/>
    </source>
</evidence>
<dbReference type="Gene3D" id="3.40.50.200">
    <property type="entry name" value="Peptidase S8/S53 domain"/>
    <property type="match status" value="1"/>
</dbReference>
<dbReference type="InterPro" id="IPR000209">
    <property type="entry name" value="Peptidase_S8/S53_dom"/>
</dbReference>
<accession>A0A4P7N6F3</accession>
<feature type="domain" description="Peptidase S53" evidence="16">
    <location>
        <begin position="241"/>
        <end position="621"/>
    </location>
</feature>
<feature type="binding site" evidence="15">
    <location>
        <position position="599"/>
    </location>
    <ligand>
        <name>Ca(2+)</name>
        <dbReference type="ChEBI" id="CHEBI:29108"/>
    </ligand>
</feature>
<evidence type="ECO:0000256" key="12">
    <source>
        <dbReference type="ARBA" id="ARBA00023026"/>
    </source>
</evidence>
<dbReference type="SMART" id="SM00944">
    <property type="entry name" value="Pro-kuma_activ"/>
    <property type="match status" value="1"/>
</dbReference>
<feature type="binding site" evidence="15">
    <location>
        <position position="572"/>
    </location>
    <ligand>
        <name>Ca(2+)</name>
        <dbReference type="ChEBI" id="CHEBI:29108"/>
    </ligand>
</feature>
<evidence type="ECO:0000313" key="17">
    <source>
        <dbReference type="EMBL" id="QBZ57953.1"/>
    </source>
</evidence>
<evidence type="ECO:0000256" key="11">
    <source>
        <dbReference type="ARBA" id="ARBA00022837"/>
    </source>
</evidence>
<keyword evidence="9 15" id="KW-0378">Hydrolase</keyword>
<feature type="active site" description="Charge relay system" evidence="15">
    <location>
        <position position="320"/>
    </location>
</feature>
<comment type="cofactor">
    <cofactor evidence="15">
        <name>Ca(2+)</name>
        <dbReference type="ChEBI" id="CHEBI:29108"/>
    </cofactor>
    <text evidence="15">Binds 1 Ca(2+) ion per subunit.</text>
</comment>
<comment type="subcellular location">
    <subcellularLocation>
        <location evidence="3">Secreted</location>
        <location evidence="3">Extracellular space</location>
    </subcellularLocation>
</comment>
<keyword evidence="6 15" id="KW-0645">Protease</keyword>
<feature type="active site" description="Charge relay system" evidence="15">
    <location>
        <position position="316"/>
    </location>
</feature>
<keyword evidence="13" id="KW-0865">Zymogen</keyword>
<dbReference type="InterPro" id="IPR030400">
    <property type="entry name" value="Sedolisin_dom"/>
</dbReference>
<comment type="function">
    <text evidence="2">Secreted tripeptidyl-peptidase which degrades proteins at acidic pHs and is involved in virulence.</text>
</comment>
<gene>
    <name evidence="17" type="ORF">PoMZ_02891</name>
</gene>
<dbReference type="FunFam" id="3.40.50.200:FF:000015">
    <property type="entry name" value="Tripeptidyl peptidase A"/>
    <property type="match status" value="1"/>
</dbReference>
<dbReference type="InterPro" id="IPR036852">
    <property type="entry name" value="Peptidase_S8/S53_dom_sf"/>
</dbReference>
<dbReference type="PROSITE" id="PS51695">
    <property type="entry name" value="SEDOLISIN"/>
    <property type="match status" value="1"/>
</dbReference>
<feature type="binding site" evidence="15">
    <location>
        <position position="601"/>
    </location>
    <ligand>
        <name>Ca(2+)</name>
        <dbReference type="ChEBI" id="CHEBI:29108"/>
    </ligand>
</feature>
<dbReference type="InterPro" id="IPR023828">
    <property type="entry name" value="Peptidase_S8_Ser-AS"/>
</dbReference>
<keyword evidence="11 15" id="KW-0106">Calcium</keyword>
<evidence type="ECO:0000256" key="4">
    <source>
        <dbReference type="ARBA" id="ARBA00012462"/>
    </source>
</evidence>
<dbReference type="GO" id="GO:0008240">
    <property type="term" value="F:tripeptidyl-peptidase activity"/>
    <property type="evidence" value="ECO:0007669"/>
    <property type="project" value="UniProtKB-EC"/>
</dbReference>
<feature type="binding site" evidence="15">
    <location>
        <position position="573"/>
    </location>
    <ligand>
        <name>Ca(2+)</name>
        <dbReference type="ChEBI" id="CHEBI:29108"/>
    </ligand>
</feature>
<evidence type="ECO:0000256" key="3">
    <source>
        <dbReference type="ARBA" id="ARBA00004239"/>
    </source>
</evidence>
<evidence type="ECO:0000256" key="9">
    <source>
        <dbReference type="ARBA" id="ARBA00022801"/>
    </source>
</evidence>
<evidence type="ECO:0000256" key="10">
    <source>
        <dbReference type="ARBA" id="ARBA00022825"/>
    </source>
</evidence>
<organism evidence="17 18">
    <name type="scientific">Pyricularia oryzae</name>
    <name type="common">Rice blast fungus</name>
    <name type="synonym">Magnaporthe oryzae</name>
    <dbReference type="NCBI Taxonomy" id="318829"/>
    <lineage>
        <taxon>Eukaryota</taxon>
        <taxon>Fungi</taxon>
        <taxon>Dikarya</taxon>
        <taxon>Ascomycota</taxon>
        <taxon>Pezizomycotina</taxon>
        <taxon>Sordariomycetes</taxon>
        <taxon>Sordariomycetidae</taxon>
        <taxon>Magnaporthales</taxon>
        <taxon>Pyriculariaceae</taxon>
        <taxon>Pyricularia</taxon>
    </lineage>
</organism>
<dbReference type="Proteomes" id="UP000294847">
    <property type="component" value="Chromosome 3"/>
</dbReference>
<feature type="non-terminal residue" evidence="17">
    <location>
        <position position="1"/>
    </location>
</feature>